<dbReference type="InParanoid" id="B4MPT6"/>
<dbReference type="InterPro" id="IPR036291">
    <property type="entry name" value="NAD(P)-bd_dom_sf"/>
</dbReference>
<dbReference type="InterPro" id="IPR051935">
    <property type="entry name" value="HSDL2"/>
</dbReference>
<dbReference type="PhylomeDB" id="B4MPT6"/>
<dbReference type="SUPFAM" id="SSF51735">
    <property type="entry name" value="NAD(P)-binding Rossmann-fold domains"/>
    <property type="match status" value="1"/>
</dbReference>
<keyword evidence="10" id="KW-1185">Reference proteome</keyword>
<reference evidence="9 10" key="1">
    <citation type="journal article" date="2007" name="Nature">
        <title>Evolution of genes and genomes on the Drosophila phylogeny.</title>
        <authorList>
            <consortium name="Drosophila 12 Genomes Consortium"/>
            <person name="Clark A.G."/>
            <person name="Eisen M.B."/>
            <person name="Smith D.R."/>
            <person name="Bergman C.M."/>
            <person name="Oliver B."/>
            <person name="Markow T.A."/>
            <person name="Kaufman T.C."/>
            <person name="Kellis M."/>
            <person name="Gelbart W."/>
            <person name="Iyer V.N."/>
            <person name="Pollard D.A."/>
            <person name="Sackton T.B."/>
            <person name="Larracuente A.M."/>
            <person name="Singh N.D."/>
            <person name="Abad J.P."/>
            <person name="Abt D.N."/>
            <person name="Adryan B."/>
            <person name="Aguade M."/>
            <person name="Akashi H."/>
            <person name="Anderson W.W."/>
            <person name="Aquadro C.F."/>
            <person name="Ardell D.H."/>
            <person name="Arguello R."/>
            <person name="Artieri C.G."/>
            <person name="Barbash D.A."/>
            <person name="Barker D."/>
            <person name="Barsanti P."/>
            <person name="Batterham P."/>
            <person name="Batzoglou S."/>
            <person name="Begun D."/>
            <person name="Bhutkar A."/>
            <person name="Blanco E."/>
            <person name="Bosak S.A."/>
            <person name="Bradley R.K."/>
            <person name="Brand A.D."/>
            <person name="Brent M.R."/>
            <person name="Brooks A.N."/>
            <person name="Brown R.H."/>
            <person name="Butlin R.K."/>
            <person name="Caggese C."/>
            <person name="Calvi B.R."/>
            <person name="Bernardo de Carvalho A."/>
            <person name="Caspi A."/>
            <person name="Castrezana S."/>
            <person name="Celniker S.E."/>
            <person name="Chang J.L."/>
            <person name="Chapple C."/>
            <person name="Chatterji S."/>
            <person name="Chinwalla A."/>
            <person name="Civetta A."/>
            <person name="Clifton S.W."/>
            <person name="Comeron J.M."/>
            <person name="Costello J.C."/>
            <person name="Coyne J.A."/>
            <person name="Daub J."/>
            <person name="David R.G."/>
            <person name="Delcher A.L."/>
            <person name="Delehaunty K."/>
            <person name="Do C.B."/>
            <person name="Ebling H."/>
            <person name="Edwards K."/>
            <person name="Eickbush T."/>
            <person name="Evans J.D."/>
            <person name="Filipski A."/>
            <person name="Findeiss S."/>
            <person name="Freyhult E."/>
            <person name="Fulton L."/>
            <person name="Fulton R."/>
            <person name="Garcia A.C."/>
            <person name="Gardiner A."/>
            <person name="Garfield D.A."/>
            <person name="Garvin B.E."/>
            <person name="Gibson G."/>
            <person name="Gilbert D."/>
            <person name="Gnerre S."/>
            <person name="Godfrey J."/>
            <person name="Good R."/>
            <person name="Gotea V."/>
            <person name="Gravely B."/>
            <person name="Greenberg A.J."/>
            <person name="Griffiths-Jones S."/>
            <person name="Gross S."/>
            <person name="Guigo R."/>
            <person name="Gustafson E.A."/>
            <person name="Haerty W."/>
            <person name="Hahn M.W."/>
            <person name="Halligan D.L."/>
            <person name="Halpern A.L."/>
            <person name="Halter G.M."/>
            <person name="Han M.V."/>
            <person name="Heger A."/>
            <person name="Hillier L."/>
            <person name="Hinrichs A.S."/>
            <person name="Holmes I."/>
            <person name="Hoskins R.A."/>
            <person name="Hubisz M.J."/>
            <person name="Hultmark D."/>
            <person name="Huntley M.A."/>
            <person name="Jaffe D.B."/>
            <person name="Jagadeeshan S."/>
            <person name="Jeck W.R."/>
            <person name="Johnson J."/>
            <person name="Jones C.D."/>
            <person name="Jordan W.C."/>
            <person name="Karpen G.H."/>
            <person name="Kataoka E."/>
            <person name="Keightley P.D."/>
            <person name="Kheradpour P."/>
            <person name="Kirkness E.F."/>
            <person name="Koerich L.B."/>
            <person name="Kristiansen K."/>
            <person name="Kudrna D."/>
            <person name="Kulathinal R.J."/>
            <person name="Kumar S."/>
            <person name="Kwok R."/>
            <person name="Lander E."/>
            <person name="Langley C.H."/>
            <person name="Lapoint R."/>
            <person name="Lazzaro B.P."/>
            <person name="Lee S.J."/>
            <person name="Levesque L."/>
            <person name="Li R."/>
            <person name="Lin C.F."/>
            <person name="Lin M.F."/>
            <person name="Lindblad-Toh K."/>
            <person name="Llopart A."/>
            <person name="Long M."/>
            <person name="Low L."/>
            <person name="Lozovsky E."/>
            <person name="Lu J."/>
            <person name="Luo M."/>
            <person name="Machado C.A."/>
            <person name="Makalowski W."/>
            <person name="Marzo M."/>
            <person name="Matsuda M."/>
            <person name="Matzkin L."/>
            <person name="McAllister B."/>
            <person name="McBride C.S."/>
            <person name="McKernan B."/>
            <person name="McKernan K."/>
            <person name="Mendez-Lago M."/>
            <person name="Minx P."/>
            <person name="Mollenhauer M.U."/>
            <person name="Montooth K."/>
            <person name="Mount S.M."/>
            <person name="Mu X."/>
            <person name="Myers E."/>
            <person name="Negre B."/>
            <person name="Newfeld S."/>
            <person name="Nielsen R."/>
            <person name="Noor M.A."/>
            <person name="O'Grady P."/>
            <person name="Pachter L."/>
            <person name="Papaceit M."/>
            <person name="Parisi M.J."/>
            <person name="Parisi M."/>
            <person name="Parts L."/>
            <person name="Pedersen J.S."/>
            <person name="Pesole G."/>
            <person name="Phillippy A.M."/>
            <person name="Ponting C.P."/>
            <person name="Pop M."/>
            <person name="Porcelli D."/>
            <person name="Powell J.R."/>
            <person name="Prohaska S."/>
            <person name="Pruitt K."/>
            <person name="Puig M."/>
            <person name="Quesneville H."/>
            <person name="Ram K.R."/>
            <person name="Rand D."/>
            <person name="Rasmussen M.D."/>
            <person name="Reed L.K."/>
            <person name="Reenan R."/>
            <person name="Reily A."/>
            <person name="Remington K.A."/>
            <person name="Rieger T.T."/>
            <person name="Ritchie M.G."/>
            <person name="Robin C."/>
            <person name="Rogers Y.H."/>
            <person name="Rohde C."/>
            <person name="Rozas J."/>
            <person name="Rubenfield M.J."/>
            <person name="Ruiz A."/>
            <person name="Russo S."/>
            <person name="Salzberg S.L."/>
            <person name="Sanchez-Gracia A."/>
            <person name="Saranga D.J."/>
            <person name="Sato H."/>
            <person name="Schaeffer S.W."/>
            <person name="Schatz M.C."/>
            <person name="Schlenke T."/>
            <person name="Schwartz R."/>
            <person name="Segarra C."/>
            <person name="Singh R.S."/>
            <person name="Sirot L."/>
            <person name="Sirota M."/>
            <person name="Sisneros N.B."/>
            <person name="Smith C.D."/>
            <person name="Smith T.F."/>
            <person name="Spieth J."/>
            <person name="Stage D.E."/>
            <person name="Stark A."/>
            <person name="Stephan W."/>
            <person name="Strausberg R.L."/>
            <person name="Strempel S."/>
            <person name="Sturgill D."/>
            <person name="Sutton G."/>
            <person name="Sutton G.G."/>
            <person name="Tao W."/>
            <person name="Teichmann S."/>
            <person name="Tobari Y.N."/>
            <person name="Tomimura Y."/>
            <person name="Tsolas J.M."/>
            <person name="Valente V.L."/>
            <person name="Venter E."/>
            <person name="Venter J.C."/>
            <person name="Vicario S."/>
            <person name="Vieira F.G."/>
            <person name="Vilella A.J."/>
            <person name="Villasante A."/>
            <person name="Walenz B."/>
            <person name="Wang J."/>
            <person name="Wasserman M."/>
            <person name="Watts T."/>
            <person name="Wilson D."/>
            <person name="Wilson R.K."/>
            <person name="Wing R.A."/>
            <person name="Wolfner M.F."/>
            <person name="Wong A."/>
            <person name="Wong G.K."/>
            <person name="Wu C.I."/>
            <person name="Wu G."/>
            <person name="Yamamoto D."/>
            <person name="Yang H.P."/>
            <person name="Yang S.P."/>
            <person name="Yorke J.A."/>
            <person name="Yoshida K."/>
            <person name="Zdobnov E."/>
            <person name="Zhang P."/>
            <person name="Zhang Y."/>
            <person name="Zimin A.V."/>
            <person name="Baldwin J."/>
            <person name="Abdouelleil A."/>
            <person name="Abdulkadir J."/>
            <person name="Abebe A."/>
            <person name="Abera B."/>
            <person name="Abreu J."/>
            <person name="Acer S.C."/>
            <person name="Aftuck L."/>
            <person name="Alexander A."/>
            <person name="An P."/>
            <person name="Anderson E."/>
            <person name="Anderson S."/>
            <person name="Arachi H."/>
            <person name="Azer M."/>
            <person name="Bachantsang P."/>
            <person name="Barry A."/>
            <person name="Bayul T."/>
            <person name="Berlin A."/>
            <person name="Bessette D."/>
            <person name="Bloom T."/>
            <person name="Blye J."/>
            <person name="Boguslavskiy L."/>
            <person name="Bonnet C."/>
            <person name="Boukhgalter B."/>
            <person name="Bourzgui I."/>
            <person name="Brown A."/>
            <person name="Cahill P."/>
            <person name="Channer S."/>
            <person name="Cheshatsang Y."/>
            <person name="Chuda L."/>
            <person name="Citroen M."/>
            <person name="Collymore A."/>
            <person name="Cooke P."/>
            <person name="Costello M."/>
            <person name="D'Aco K."/>
            <person name="Daza R."/>
            <person name="De Haan G."/>
            <person name="DeGray S."/>
            <person name="DeMaso C."/>
            <person name="Dhargay N."/>
            <person name="Dooley K."/>
            <person name="Dooley E."/>
            <person name="Doricent M."/>
            <person name="Dorje P."/>
            <person name="Dorjee K."/>
            <person name="Dupes A."/>
            <person name="Elong R."/>
            <person name="Falk J."/>
            <person name="Farina A."/>
            <person name="Faro S."/>
            <person name="Ferguson D."/>
            <person name="Fisher S."/>
            <person name="Foley C.D."/>
            <person name="Franke A."/>
            <person name="Friedrich D."/>
            <person name="Gadbois L."/>
            <person name="Gearin G."/>
            <person name="Gearin C.R."/>
            <person name="Giannoukos G."/>
            <person name="Goode T."/>
            <person name="Graham J."/>
            <person name="Grandbois E."/>
            <person name="Grewal S."/>
            <person name="Gyaltsen K."/>
            <person name="Hafez N."/>
            <person name="Hagos B."/>
            <person name="Hall J."/>
            <person name="Henson C."/>
            <person name="Hollinger A."/>
            <person name="Honan T."/>
            <person name="Huard M.D."/>
            <person name="Hughes L."/>
            <person name="Hurhula B."/>
            <person name="Husby M.E."/>
            <person name="Kamat A."/>
            <person name="Kanga B."/>
            <person name="Kashin S."/>
            <person name="Khazanovich D."/>
            <person name="Kisner P."/>
            <person name="Lance K."/>
            <person name="Lara M."/>
            <person name="Lee W."/>
            <person name="Lennon N."/>
            <person name="Letendre F."/>
            <person name="LeVine R."/>
            <person name="Lipovsky A."/>
            <person name="Liu X."/>
            <person name="Liu J."/>
            <person name="Liu S."/>
            <person name="Lokyitsang T."/>
            <person name="Lokyitsang Y."/>
            <person name="Lubonja R."/>
            <person name="Lui A."/>
            <person name="MacDonald P."/>
            <person name="Magnisalis V."/>
            <person name="Maru K."/>
            <person name="Matthews C."/>
            <person name="McCusker W."/>
            <person name="McDonough S."/>
            <person name="Mehta T."/>
            <person name="Meldrim J."/>
            <person name="Meneus L."/>
            <person name="Mihai O."/>
            <person name="Mihalev A."/>
            <person name="Mihova T."/>
            <person name="Mittelman R."/>
            <person name="Mlenga V."/>
            <person name="Montmayeur A."/>
            <person name="Mulrain L."/>
            <person name="Navidi A."/>
            <person name="Naylor J."/>
            <person name="Negash T."/>
            <person name="Nguyen T."/>
            <person name="Nguyen N."/>
            <person name="Nicol R."/>
            <person name="Norbu C."/>
            <person name="Norbu N."/>
            <person name="Novod N."/>
            <person name="O'Neill B."/>
            <person name="Osman S."/>
            <person name="Markiewicz E."/>
            <person name="Oyono O.L."/>
            <person name="Patti C."/>
            <person name="Phunkhang P."/>
            <person name="Pierre F."/>
            <person name="Priest M."/>
            <person name="Raghuraman S."/>
            <person name="Rege F."/>
            <person name="Reyes R."/>
            <person name="Rise C."/>
            <person name="Rogov P."/>
            <person name="Ross K."/>
            <person name="Ryan E."/>
            <person name="Settipalli S."/>
            <person name="Shea T."/>
            <person name="Sherpa N."/>
            <person name="Shi L."/>
            <person name="Shih D."/>
            <person name="Sparrow T."/>
            <person name="Spaulding J."/>
            <person name="Stalker J."/>
            <person name="Stange-Thomann N."/>
            <person name="Stavropoulos S."/>
            <person name="Stone C."/>
            <person name="Strader C."/>
            <person name="Tesfaye S."/>
            <person name="Thomson T."/>
            <person name="Thoulutsang Y."/>
            <person name="Thoulutsang D."/>
            <person name="Topham K."/>
            <person name="Topping I."/>
            <person name="Tsamla T."/>
            <person name="Vassiliev H."/>
            <person name="Vo A."/>
            <person name="Wangchuk T."/>
            <person name="Wangdi T."/>
            <person name="Weiand M."/>
            <person name="Wilkinson J."/>
            <person name="Wilson A."/>
            <person name="Yadav S."/>
            <person name="Young G."/>
            <person name="Yu Q."/>
            <person name="Zembek L."/>
            <person name="Zhong D."/>
            <person name="Zimmer A."/>
            <person name="Zwirko Z."/>
            <person name="Jaffe D.B."/>
            <person name="Alvarez P."/>
            <person name="Brockman W."/>
            <person name="Butler J."/>
            <person name="Chin C."/>
            <person name="Gnerre S."/>
            <person name="Grabherr M."/>
            <person name="Kleber M."/>
            <person name="Mauceli E."/>
            <person name="MacCallum I."/>
        </authorList>
    </citation>
    <scope>NUCLEOTIDE SEQUENCE [LARGE SCALE GENOMIC DNA]</scope>
    <source>
        <strain evidence="10">Tucson 14030-0811.24</strain>
    </source>
</reference>
<dbReference type="eggNOG" id="KOG0725">
    <property type="taxonomic scope" value="Eukaryota"/>
</dbReference>
<comment type="subcellular location">
    <subcellularLocation>
        <location evidence="1">Mitochondrion</location>
    </subcellularLocation>
    <subcellularLocation>
        <location evidence="2">Peroxisome</location>
    </subcellularLocation>
</comment>
<keyword evidence="7" id="KW-0576">Peroxisome</keyword>
<dbReference type="PANTHER" id="PTHR42808">
    <property type="entry name" value="HYDROXYSTEROID DEHYDROGENASE-LIKE PROTEIN 2"/>
    <property type="match status" value="1"/>
</dbReference>
<evidence type="ECO:0000256" key="4">
    <source>
        <dbReference type="ARBA" id="ARBA00022857"/>
    </source>
</evidence>
<dbReference type="NCBIfam" id="NF006133">
    <property type="entry name" value="PRK08278.1"/>
    <property type="match status" value="1"/>
</dbReference>
<evidence type="ECO:0000313" key="10">
    <source>
        <dbReference type="Proteomes" id="UP000007798"/>
    </source>
</evidence>
<dbReference type="KEGG" id="dwi:6640259"/>
<evidence type="ECO:0000256" key="5">
    <source>
        <dbReference type="ARBA" id="ARBA00023002"/>
    </source>
</evidence>
<dbReference type="Pfam" id="PF00106">
    <property type="entry name" value="adh_short"/>
    <property type="match status" value="1"/>
</dbReference>
<protein>
    <recommendedName>
        <fullName evidence="8">Hydroxysteroid dehydrogenase-like protein 2</fullName>
    </recommendedName>
</protein>
<dbReference type="EMBL" id="CH963849">
    <property type="protein sequence ID" value="EDW74125.1"/>
    <property type="molecule type" value="Genomic_DNA"/>
</dbReference>
<dbReference type="HOGENOM" id="CLU_010194_2_2_1"/>
<dbReference type="Proteomes" id="UP000007798">
    <property type="component" value="Unassembled WGS sequence"/>
</dbReference>
<evidence type="ECO:0000313" key="9">
    <source>
        <dbReference type="EMBL" id="EDW74125.1"/>
    </source>
</evidence>
<dbReference type="PRINTS" id="PR00081">
    <property type="entry name" value="GDHRDH"/>
</dbReference>
<keyword evidence="4" id="KW-0521">NADP</keyword>
<sequence length="286" mass="31203">MKNTGKLKGKTLFITGASRGIGKAIALKAARDGANVVIAAKTAEPHPKLPGTIYTAAEEIERAGGKALACIVDVRDEKQVQQAVDAAVAKFGGIDIVVNNASAISITPTLDTEMKRYDLMQNINTRGTFLVSKLCLPYLLKSDNPHILNLSPPLNMKPHWFANHTAYTIAKYGMSMCVLGMAAEFRDQGVAVNGLWPRTTIHTAAVDMLHGSEGALYSRKPEIMADAAYAIFCRDSRDYTGHFFVDEDVLLDVGVKDFAKYACRPENIDKLVIDIFLDDERTVAKL</sequence>
<dbReference type="STRING" id="7260.B4MPT6"/>
<name>B4MPT6_DROWI</name>
<evidence type="ECO:0000256" key="7">
    <source>
        <dbReference type="ARBA" id="ARBA00023140"/>
    </source>
</evidence>
<proteinExistence type="inferred from homology"/>
<accession>B4MPT6</accession>
<keyword evidence="6" id="KW-0496">Mitochondrion</keyword>
<organism evidence="10">
    <name type="scientific">Drosophila willistoni</name>
    <name type="common">Fruit fly</name>
    <dbReference type="NCBI Taxonomy" id="7260"/>
    <lineage>
        <taxon>Eukaryota</taxon>
        <taxon>Metazoa</taxon>
        <taxon>Ecdysozoa</taxon>
        <taxon>Arthropoda</taxon>
        <taxon>Hexapoda</taxon>
        <taxon>Insecta</taxon>
        <taxon>Pterygota</taxon>
        <taxon>Neoptera</taxon>
        <taxon>Endopterygota</taxon>
        <taxon>Diptera</taxon>
        <taxon>Brachycera</taxon>
        <taxon>Muscomorpha</taxon>
        <taxon>Ephydroidea</taxon>
        <taxon>Drosophilidae</taxon>
        <taxon>Drosophila</taxon>
        <taxon>Sophophora</taxon>
    </lineage>
</organism>
<evidence type="ECO:0000256" key="8">
    <source>
        <dbReference type="ARBA" id="ARBA00040243"/>
    </source>
</evidence>
<gene>
    <name evidence="9" type="primary">Dwil\GK21765</name>
    <name evidence="9" type="ORF">Dwil_GK21765</name>
</gene>
<evidence type="ECO:0000256" key="2">
    <source>
        <dbReference type="ARBA" id="ARBA00004275"/>
    </source>
</evidence>
<dbReference type="GO" id="GO:0016491">
    <property type="term" value="F:oxidoreductase activity"/>
    <property type="evidence" value="ECO:0007669"/>
    <property type="project" value="UniProtKB-KW"/>
</dbReference>
<dbReference type="AlphaFoldDB" id="B4MPT6"/>
<comment type="similarity">
    <text evidence="3">Belongs to the short-chain dehydrogenases/reductases (SDR) family.</text>
</comment>
<dbReference type="PANTHER" id="PTHR42808:SF3">
    <property type="entry name" value="HYDROXYSTEROID DEHYDROGENASE-LIKE PROTEIN 2"/>
    <property type="match status" value="1"/>
</dbReference>
<dbReference type="InterPro" id="IPR002347">
    <property type="entry name" value="SDR_fam"/>
</dbReference>
<evidence type="ECO:0000256" key="1">
    <source>
        <dbReference type="ARBA" id="ARBA00004173"/>
    </source>
</evidence>
<dbReference type="GO" id="GO:0005739">
    <property type="term" value="C:mitochondrion"/>
    <property type="evidence" value="ECO:0007669"/>
    <property type="project" value="UniProtKB-SubCell"/>
</dbReference>
<evidence type="ECO:0000256" key="6">
    <source>
        <dbReference type="ARBA" id="ARBA00023128"/>
    </source>
</evidence>
<dbReference type="Gene3D" id="3.40.50.720">
    <property type="entry name" value="NAD(P)-binding Rossmann-like Domain"/>
    <property type="match status" value="1"/>
</dbReference>
<keyword evidence="5" id="KW-0560">Oxidoreductase</keyword>
<dbReference type="OrthoDB" id="5327538at2759"/>
<dbReference type="FunFam" id="3.40.50.720:FF:000301">
    <property type="entry name" value="Hydroxysteroid dehydrogenase like 2"/>
    <property type="match status" value="1"/>
</dbReference>
<evidence type="ECO:0000256" key="3">
    <source>
        <dbReference type="ARBA" id="ARBA00006484"/>
    </source>
</evidence>
<dbReference type="OMA" id="WWSSVAN"/>
<dbReference type="CDD" id="cd09762">
    <property type="entry name" value="HSDL2_SDR_c"/>
    <property type="match status" value="1"/>
</dbReference>
<dbReference type="GO" id="GO:0005777">
    <property type="term" value="C:peroxisome"/>
    <property type="evidence" value="ECO:0007669"/>
    <property type="project" value="UniProtKB-SubCell"/>
</dbReference>